<evidence type="ECO:0000313" key="2">
    <source>
        <dbReference type="Proteomes" id="UP000829998"/>
    </source>
</evidence>
<name>A0ABY4LWP1_9FLAO</name>
<protein>
    <recommendedName>
        <fullName evidence="3">Immunity protein 22</fullName>
    </recommendedName>
</protein>
<dbReference type="Proteomes" id="UP000829998">
    <property type="component" value="Chromosome"/>
</dbReference>
<keyword evidence="2" id="KW-1185">Reference proteome</keyword>
<gene>
    <name evidence="1" type="ORF">M0M44_05650</name>
</gene>
<dbReference type="EMBL" id="CP096829">
    <property type="protein sequence ID" value="UPZ16828.1"/>
    <property type="molecule type" value="Genomic_DNA"/>
</dbReference>
<evidence type="ECO:0000313" key="1">
    <source>
        <dbReference type="EMBL" id="UPZ16828.1"/>
    </source>
</evidence>
<reference evidence="1 2" key="1">
    <citation type="submission" date="2022-04" db="EMBL/GenBank/DDBJ databases">
        <authorList>
            <person name="Ra J.-S."/>
            <person name="Kim S.-B."/>
        </authorList>
    </citation>
    <scope>NUCLEOTIDE SEQUENCE [LARGE SCALE GENOMIC DNA]</scope>
    <source>
        <strain evidence="1 2">MMS21-Er5</strain>
    </source>
</reference>
<accession>A0ABY4LWP1</accession>
<organism evidence="1 2">
    <name type="scientific">Flavobacterium humidisoli</name>
    <dbReference type="NCBI Taxonomy" id="2937442"/>
    <lineage>
        <taxon>Bacteria</taxon>
        <taxon>Pseudomonadati</taxon>
        <taxon>Bacteroidota</taxon>
        <taxon>Flavobacteriia</taxon>
        <taxon>Flavobacteriales</taxon>
        <taxon>Flavobacteriaceae</taxon>
        <taxon>Flavobacterium</taxon>
    </lineage>
</organism>
<evidence type="ECO:0008006" key="3">
    <source>
        <dbReference type="Google" id="ProtNLM"/>
    </source>
</evidence>
<sequence>MPNQLILFPKLEDAFNKITDRHSEIFMPVVSIPKSLINENWEGFFHVIQFNEDPYNGETVKYFTEYCNDTMISFTITNGKYDFDTDLGYFDVTDDWKKYQIETKEKFEDSKNEFLNTGKQFNIANIKIGGEPEWWQGDATPNDPSGNKMIFVTEIETYPFCEDSCDKKIYVFYSHEHNLIVHLYQIT</sequence>
<dbReference type="RefSeq" id="WP_248728895.1">
    <property type="nucleotide sequence ID" value="NZ_CP096829.1"/>
</dbReference>
<proteinExistence type="predicted"/>